<keyword evidence="3" id="KW-1133">Transmembrane helix</keyword>
<dbReference type="Proteomes" id="UP001289374">
    <property type="component" value="Unassembled WGS sequence"/>
</dbReference>
<feature type="compositionally biased region" description="Polar residues" evidence="2">
    <location>
        <begin position="25"/>
        <end position="43"/>
    </location>
</feature>
<dbReference type="InterPro" id="IPR025762">
    <property type="entry name" value="DFDF"/>
</dbReference>
<feature type="domain" description="FFD box profile" evidence="5">
    <location>
        <begin position="496"/>
        <end position="511"/>
    </location>
</feature>
<dbReference type="GO" id="GO:0033962">
    <property type="term" value="P:P-body assembly"/>
    <property type="evidence" value="ECO:0007669"/>
    <property type="project" value="TreeGrafter"/>
</dbReference>
<keyword evidence="3" id="KW-0812">Transmembrane</keyword>
<sequence length="586" mass="64442">MSNVQESSKSDTDMLLSVEDDAAVNSHTSMAKEPSSTSNDAASPTADSYIGSFISVTSKCEIRYEGVLYYLNPQDSTLGLKDVRSYGTEGRKKNGQQVPPSDRVYEYILFRGSDIKGQHSVCAFLLCVSHFGVVLFQIGTYKLKLLHQFKKRSRALKFIKINVSYWWIYDRESNLYSEPSAMNARSYSSILPSHHSGTQLGIWSSSQSTNSAASSYGMPTQMQGFSGAPGSNAAAQQHSLTSSATLYPMQNQSTAIASTNVSNNVSPGHSLATSTSIYLNATPTLSSELSKPFTDSLPSKISLPFHHSTLINSNGLTMPFPLTSQNTSSIESQVVNKVVLDPVSLLPVQSPPYSTPSISDPTSDPLFKQQQTLLTPNHSQPKLSENPTKTLYPNQKVMGVMSSVPLNFSSSVTTPAVQPPLLPLPPPSQKLQFSSQFTEEFDFQAMNEKFKKDEVWGYLGKANQRDKVERIQENGTSSHDSGEDNPDLISDTEPKPAYKKDDFFDNISCNVVGRGARNGQIRSSERVKLDSETFGTFQRRTQIGYGAYRAGYGGHRGGRGDHRGPYNWGRGYNYSNRGRGGYNTRR</sequence>
<dbReference type="Gene3D" id="2.30.30.100">
    <property type="match status" value="1"/>
</dbReference>
<dbReference type="InterPro" id="IPR025761">
    <property type="entry name" value="FFD_box"/>
</dbReference>
<dbReference type="AlphaFoldDB" id="A0AAE1T9W7"/>
<accession>A0AAE1T9W7</accession>
<feature type="transmembrane region" description="Helical" evidence="3">
    <location>
        <begin position="121"/>
        <end position="141"/>
    </location>
</feature>
<evidence type="ECO:0000313" key="7">
    <source>
        <dbReference type="Proteomes" id="UP001289374"/>
    </source>
</evidence>
<dbReference type="GO" id="GO:0000932">
    <property type="term" value="C:P-body"/>
    <property type="evidence" value="ECO:0007669"/>
    <property type="project" value="TreeGrafter"/>
</dbReference>
<evidence type="ECO:0000259" key="4">
    <source>
        <dbReference type="PROSITE" id="PS51512"/>
    </source>
</evidence>
<name>A0AAE1T9W7_9LAMI</name>
<dbReference type="Pfam" id="PF09532">
    <property type="entry name" value="FDF"/>
    <property type="match status" value="1"/>
</dbReference>
<dbReference type="EMBL" id="JACGWL010000259">
    <property type="protein sequence ID" value="KAK4384211.1"/>
    <property type="molecule type" value="Genomic_DNA"/>
</dbReference>
<dbReference type="PROSITE" id="PS51513">
    <property type="entry name" value="FFD"/>
    <property type="match status" value="1"/>
</dbReference>
<dbReference type="InterPro" id="IPR019050">
    <property type="entry name" value="FDF_dom"/>
</dbReference>
<evidence type="ECO:0000259" key="5">
    <source>
        <dbReference type="PROSITE" id="PS51513"/>
    </source>
</evidence>
<feature type="region of interest" description="Disordered" evidence="2">
    <location>
        <begin position="1"/>
        <end position="43"/>
    </location>
</feature>
<dbReference type="SMART" id="SM01199">
    <property type="entry name" value="FDF"/>
    <property type="match status" value="1"/>
</dbReference>
<feature type="region of interest" description="Disordered" evidence="2">
    <location>
        <begin position="470"/>
        <end position="499"/>
    </location>
</feature>
<dbReference type="InterPro" id="IPR010920">
    <property type="entry name" value="LSM_dom_sf"/>
</dbReference>
<dbReference type="PANTHER" id="PTHR13586">
    <property type="entry name" value="SCD6 PROTEIN-RELATED"/>
    <property type="match status" value="1"/>
</dbReference>
<feature type="short sequence motif" description="FFD box" evidence="1">
    <location>
        <begin position="496"/>
        <end position="511"/>
    </location>
</feature>
<protein>
    <submittedName>
        <fullName evidence="6">Decapping 5-like protein</fullName>
    </submittedName>
</protein>
<dbReference type="PANTHER" id="PTHR13586:SF23">
    <property type="entry name" value="DECAPPING 5-LIKE PROTEIN-RELATED"/>
    <property type="match status" value="1"/>
</dbReference>
<comment type="caution">
    <text evidence="6">The sequence shown here is derived from an EMBL/GenBank/DDBJ whole genome shotgun (WGS) entry which is preliminary data.</text>
</comment>
<dbReference type="GO" id="GO:0034063">
    <property type="term" value="P:stress granule assembly"/>
    <property type="evidence" value="ECO:0007669"/>
    <property type="project" value="TreeGrafter"/>
</dbReference>
<evidence type="ECO:0000256" key="2">
    <source>
        <dbReference type="SAM" id="MobiDB-lite"/>
    </source>
</evidence>
<dbReference type="GO" id="GO:0003729">
    <property type="term" value="F:mRNA binding"/>
    <property type="evidence" value="ECO:0007669"/>
    <property type="project" value="TreeGrafter"/>
</dbReference>
<reference evidence="6" key="2">
    <citation type="journal article" date="2024" name="Plant">
        <title>Genomic evolution and insights into agronomic trait innovations of Sesamum species.</title>
        <authorList>
            <person name="Miao H."/>
            <person name="Wang L."/>
            <person name="Qu L."/>
            <person name="Liu H."/>
            <person name="Sun Y."/>
            <person name="Le M."/>
            <person name="Wang Q."/>
            <person name="Wei S."/>
            <person name="Zheng Y."/>
            <person name="Lin W."/>
            <person name="Duan Y."/>
            <person name="Cao H."/>
            <person name="Xiong S."/>
            <person name="Wang X."/>
            <person name="Wei L."/>
            <person name="Li C."/>
            <person name="Ma Q."/>
            <person name="Ju M."/>
            <person name="Zhao R."/>
            <person name="Li G."/>
            <person name="Mu C."/>
            <person name="Tian Q."/>
            <person name="Mei H."/>
            <person name="Zhang T."/>
            <person name="Gao T."/>
            <person name="Zhang H."/>
        </authorList>
    </citation>
    <scope>NUCLEOTIDE SEQUENCE</scope>
    <source>
        <strain evidence="6">K16</strain>
    </source>
</reference>
<dbReference type="SMART" id="SM01271">
    <property type="entry name" value="LSM14"/>
    <property type="match status" value="1"/>
</dbReference>
<keyword evidence="7" id="KW-1185">Reference proteome</keyword>
<keyword evidence="3" id="KW-0472">Membrane</keyword>
<proteinExistence type="predicted"/>
<dbReference type="SUPFAM" id="SSF50182">
    <property type="entry name" value="Sm-like ribonucleoproteins"/>
    <property type="match status" value="1"/>
</dbReference>
<dbReference type="Pfam" id="PF12701">
    <property type="entry name" value="LSM14"/>
    <property type="match status" value="1"/>
</dbReference>
<dbReference type="InterPro" id="IPR025609">
    <property type="entry name" value="Lsm14-like_N"/>
</dbReference>
<gene>
    <name evidence="6" type="ORF">Sango_2737200</name>
</gene>
<reference evidence="6" key="1">
    <citation type="submission" date="2020-06" db="EMBL/GenBank/DDBJ databases">
        <authorList>
            <person name="Li T."/>
            <person name="Hu X."/>
            <person name="Zhang T."/>
            <person name="Song X."/>
            <person name="Zhang H."/>
            <person name="Dai N."/>
            <person name="Sheng W."/>
            <person name="Hou X."/>
            <person name="Wei L."/>
        </authorList>
    </citation>
    <scope>NUCLEOTIDE SEQUENCE</scope>
    <source>
        <strain evidence="6">K16</strain>
        <tissue evidence="6">Leaf</tissue>
    </source>
</reference>
<organism evidence="6 7">
    <name type="scientific">Sesamum angolense</name>
    <dbReference type="NCBI Taxonomy" id="2727404"/>
    <lineage>
        <taxon>Eukaryota</taxon>
        <taxon>Viridiplantae</taxon>
        <taxon>Streptophyta</taxon>
        <taxon>Embryophyta</taxon>
        <taxon>Tracheophyta</taxon>
        <taxon>Spermatophyta</taxon>
        <taxon>Magnoliopsida</taxon>
        <taxon>eudicotyledons</taxon>
        <taxon>Gunneridae</taxon>
        <taxon>Pentapetalae</taxon>
        <taxon>asterids</taxon>
        <taxon>lamiids</taxon>
        <taxon>Lamiales</taxon>
        <taxon>Pedaliaceae</taxon>
        <taxon>Sesamum</taxon>
    </lineage>
</organism>
<evidence type="ECO:0000313" key="6">
    <source>
        <dbReference type="EMBL" id="KAK4384211.1"/>
    </source>
</evidence>
<evidence type="ECO:0000256" key="1">
    <source>
        <dbReference type="PROSITE-ProRule" id="PRU00846"/>
    </source>
</evidence>
<dbReference type="PROSITE" id="PS51512">
    <property type="entry name" value="DFDF"/>
    <property type="match status" value="1"/>
</dbReference>
<feature type="domain" description="DFDF" evidence="4">
    <location>
        <begin position="429"/>
        <end position="465"/>
    </location>
</feature>
<evidence type="ECO:0000256" key="3">
    <source>
        <dbReference type="SAM" id="Phobius"/>
    </source>
</evidence>
<dbReference type="CDD" id="cd01736">
    <property type="entry name" value="LSm14_N"/>
    <property type="match status" value="1"/>
</dbReference>